<name>A0A9W9K3Q1_9EURO</name>
<proteinExistence type="predicted"/>
<dbReference type="EMBL" id="JAPMSZ010000009">
    <property type="protein sequence ID" value="KAJ5091949.1"/>
    <property type="molecule type" value="Genomic_DNA"/>
</dbReference>
<dbReference type="Proteomes" id="UP001141434">
    <property type="component" value="Unassembled WGS sequence"/>
</dbReference>
<dbReference type="OrthoDB" id="4362051at2759"/>
<accession>A0A9W9K3Q1</accession>
<comment type="caution">
    <text evidence="1">The sequence shown here is derived from an EMBL/GenBank/DDBJ whole genome shotgun (WGS) entry which is preliminary data.</text>
</comment>
<evidence type="ECO:0000313" key="2">
    <source>
        <dbReference type="Proteomes" id="UP001141434"/>
    </source>
</evidence>
<dbReference type="RefSeq" id="XP_056510146.1">
    <property type="nucleotide sequence ID" value="XM_056657346.1"/>
</dbReference>
<reference evidence="1" key="2">
    <citation type="journal article" date="2023" name="IMA Fungus">
        <title>Comparative genomic study of the Penicillium genus elucidates a diverse pangenome and 15 lateral gene transfer events.</title>
        <authorList>
            <person name="Petersen C."/>
            <person name="Sorensen T."/>
            <person name="Nielsen M.R."/>
            <person name="Sondergaard T.E."/>
            <person name="Sorensen J.L."/>
            <person name="Fitzpatrick D.A."/>
            <person name="Frisvad J.C."/>
            <person name="Nielsen K.L."/>
        </authorList>
    </citation>
    <scope>NUCLEOTIDE SEQUENCE</scope>
    <source>
        <strain evidence="1">IBT 34128</strain>
    </source>
</reference>
<gene>
    <name evidence="1" type="ORF">NUU61_006819</name>
</gene>
<sequence>MQGTLGNTTIQPLSDLVSTIVAPDFINEINTLLKDLPPLLGPDIIQPLIKLLKEVLTPKLLKQISSLIDDLPDLIKGVISLVKSLEDWIKDILTPESIDEPLGDAAKSIFADEFIDDIRNFLKNLPPILCDFLPLLSSNILKPLGNLFSIIHLR</sequence>
<protein>
    <submittedName>
        <fullName evidence="1">Uncharacterized protein</fullName>
    </submittedName>
</protein>
<dbReference type="AlphaFoldDB" id="A0A9W9K3Q1"/>
<organism evidence="1 2">
    <name type="scientific">Penicillium alfredii</name>
    <dbReference type="NCBI Taxonomy" id="1506179"/>
    <lineage>
        <taxon>Eukaryota</taxon>
        <taxon>Fungi</taxon>
        <taxon>Dikarya</taxon>
        <taxon>Ascomycota</taxon>
        <taxon>Pezizomycotina</taxon>
        <taxon>Eurotiomycetes</taxon>
        <taxon>Eurotiomycetidae</taxon>
        <taxon>Eurotiales</taxon>
        <taxon>Aspergillaceae</taxon>
        <taxon>Penicillium</taxon>
    </lineage>
</organism>
<keyword evidence="2" id="KW-1185">Reference proteome</keyword>
<evidence type="ECO:0000313" key="1">
    <source>
        <dbReference type="EMBL" id="KAJ5091949.1"/>
    </source>
</evidence>
<dbReference type="GeneID" id="81396515"/>
<reference evidence="1" key="1">
    <citation type="submission" date="2022-11" db="EMBL/GenBank/DDBJ databases">
        <authorList>
            <person name="Petersen C."/>
        </authorList>
    </citation>
    <scope>NUCLEOTIDE SEQUENCE</scope>
    <source>
        <strain evidence="1">IBT 34128</strain>
    </source>
</reference>